<sequence length="47" mass="5510">MIIDIISSYSSNSSSITGKRSDIYFLQLLFEPDDKNWHVRFFRGIDP</sequence>
<evidence type="ECO:0000313" key="1">
    <source>
        <dbReference type="EMBL" id="AAO74065.1"/>
    </source>
</evidence>
<dbReference type="EMBL" id="AY228468">
    <property type="protein sequence ID" value="AAO74065.1"/>
    <property type="molecule type" value="Genomic_DNA"/>
</dbReference>
<reference evidence="1" key="1">
    <citation type="submission" date="2007-04" db="EMBL/GenBank/DDBJ databases">
        <authorList>
            <person name="Noh E.W."/>
            <person name="Lee J.S."/>
            <person name="Choi Y.I."/>
            <person name="Han M.S."/>
            <person name="Yi Y.S."/>
            <person name="Han S.U."/>
        </authorList>
    </citation>
    <scope>NUCLEOTIDE SEQUENCE</scope>
</reference>
<organism evidence="1">
    <name type="scientific">Pinus koraiensis</name>
    <name type="common">Korean pine</name>
    <dbReference type="NCBI Taxonomy" id="88728"/>
    <lineage>
        <taxon>Eukaryota</taxon>
        <taxon>Viridiplantae</taxon>
        <taxon>Streptophyta</taxon>
        <taxon>Embryophyta</taxon>
        <taxon>Tracheophyta</taxon>
        <taxon>Spermatophyta</taxon>
        <taxon>Pinopsida</taxon>
        <taxon>Pinidae</taxon>
        <taxon>Conifers I</taxon>
        <taxon>Pinales</taxon>
        <taxon>Pinaceae</taxon>
        <taxon>Pinus</taxon>
        <taxon>Pinus subgen. Strobus</taxon>
    </lineage>
</organism>
<protein>
    <submittedName>
        <fullName evidence="1">ORF47i</fullName>
    </submittedName>
</protein>
<dbReference type="AlphaFoldDB" id="Q85X02"/>
<proteinExistence type="predicted"/>
<dbReference type="GeneID" id="5048540"/>
<keyword evidence="1" id="KW-0934">Plastid</keyword>
<geneLocation type="chloroplast" evidence="1"/>
<name>Q85X02_PINKO</name>
<keyword evidence="1" id="KW-0150">Chloroplast</keyword>
<dbReference type="RefSeq" id="NP_817217.1">
    <property type="nucleotide sequence ID" value="NC_004677.2"/>
</dbReference>
<accession>Q85X02</accession>